<feature type="non-terminal residue" evidence="1">
    <location>
        <position position="1"/>
    </location>
</feature>
<accession>A0A0F9MRK8</accession>
<dbReference type="AlphaFoldDB" id="A0A0F9MRK8"/>
<name>A0A0F9MRK8_9ZZZZ</name>
<protein>
    <submittedName>
        <fullName evidence="1">Uncharacterized protein</fullName>
    </submittedName>
</protein>
<organism evidence="1">
    <name type="scientific">marine sediment metagenome</name>
    <dbReference type="NCBI Taxonomy" id="412755"/>
    <lineage>
        <taxon>unclassified sequences</taxon>
        <taxon>metagenomes</taxon>
        <taxon>ecological metagenomes</taxon>
    </lineage>
</organism>
<evidence type="ECO:0000313" key="1">
    <source>
        <dbReference type="EMBL" id="KKM79280.1"/>
    </source>
</evidence>
<comment type="caution">
    <text evidence="1">The sequence shown here is derived from an EMBL/GenBank/DDBJ whole genome shotgun (WGS) entry which is preliminary data.</text>
</comment>
<gene>
    <name evidence="1" type="ORF">LCGC14_1351550</name>
</gene>
<dbReference type="EMBL" id="LAZR01008356">
    <property type="protein sequence ID" value="KKM79280.1"/>
    <property type="molecule type" value="Genomic_DNA"/>
</dbReference>
<sequence>IIYEKDVIGSEKGHVSWPIAVPRNLYLSEAIGTATHAPFFRKE</sequence>
<reference evidence="1" key="1">
    <citation type="journal article" date="2015" name="Nature">
        <title>Complex archaea that bridge the gap between prokaryotes and eukaryotes.</title>
        <authorList>
            <person name="Spang A."/>
            <person name="Saw J.H."/>
            <person name="Jorgensen S.L."/>
            <person name="Zaremba-Niedzwiedzka K."/>
            <person name="Martijn J."/>
            <person name="Lind A.E."/>
            <person name="van Eijk R."/>
            <person name="Schleper C."/>
            <person name="Guy L."/>
            <person name="Ettema T.J."/>
        </authorList>
    </citation>
    <scope>NUCLEOTIDE SEQUENCE</scope>
</reference>
<proteinExistence type="predicted"/>